<evidence type="ECO:0000313" key="4">
    <source>
        <dbReference type="Proteomes" id="UP000179636"/>
    </source>
</evidence>
<dbReference type="Proteomes" id="UP000179636">
    <property type="component" value="Unassembled WGS sequence"/>
</dbReference>
<accession>A0A1S1KJJ7</accession>
<comment type="caution">
    <text evidence="3">The sequence shown here is derived from an EMBL/GenBank/DDBJ whole genome shotgun (WGS) entry which is preliminary data.</text>
</comment>
<keyword evidence="2" id="KW-0472">Membrane</keyword>
<comment type="subcellular location">
    <subcellularLocation>
        <location evidence="1">Membrane</location>
    </subcellularLocation>
</comment>
<dbReference type="EMBL" id="MLHV01000004">
    <property type="protein sequence ID" value="OHU06928.1"/>
    <property type="molecule type" value="Genomic_DNA"/>
</dbReference>
<dbReference type="AlphaFoldDB" id="A0A1S1KJJ7"/>
<proteinExistence type="predicted"/>
<dbReference type="PANTHER" id="PTHR37042:SF4">
    <property type="entry name" value="OUTER MEMBRANE PROTEIN RV1973"/>
    <property type="match status" value="1"/>
</dbReference>
<organism evidence="3 4">
    <name type="scientific">Mycobacterium syngnathidarum</name>
    <dbReference type="NCBI Taxonomy" id="1908205"/>
    <lineage>
        <taxon>Bacteria</taxon>
        <taxon>Bacillati</taxon>
        <taxon>Actinomycetota</taxon>
        <taxon>Actinomycetes</taxon>
        <taxon>Mycobacteriales</taxon>
        <taxon>Mycobacteriaceae</taxon>
        <taxon>Mycobacterium</taxon>
    </lineage>
</organism>
<evidence type="ECO:0000256" key="1">
    <source>
        <dbReference type="ARBA" id="ARBA00004370"/>
    </source>
</evidence>
<gene>
    <name evidence="3" type="ORF">BKG61_05590</name>
</gene>
<reference evidence="3 4" key="1">
    <citation type="submission" date="2016-10" db="EMBL/GenBank/DDBJ databases">
        <title>Evaluation of Human, Animal and Environmental Mycobacterium chelonae Isolates by Core Genome Phylogenomic Analysis, Targeted Gene Comparison, and Anti-microbial Susceptibility Patterns: A Tale of Mistaken Identities.</title>
        <authorList>
            <person name="Fogelson S.B."/>
            <person name="Camus A.C."/>
            <person name="Lorenz W."/>
            <person name="Vasireddy R."/>
            <person name="Vasireddy S."/>
            <person name="Smith T."/>
            <person name="Brown-Elliott B.A."/>
            <person name="Wallace R.J.Jr."/>
            <person name="Hasan N.A."/>
            <person name="Reischl U."/>
            <person name="Sanchez S."/>
        </authorList>
    </citation>
    <scope>NUCLEOTIDE SEQUENCE [LARGE SCALE GENOMIC DNA]</scope>
    <source>
        <strain evidence="3 4">24999</strain>
    </source>
</reference>
<evidence type="ECO:0000256" key="2">
    <source>
        <dbReference type="ARBA" id="ARBA00023136"/>
    </source>
</evidence>
<sequence length="160" mass="17149">MAWSRLVAFGVLPGAALTLTLGAAYLKYQDDSNRRTDAARVESVQAATQNTIKMLSYRADNVAQDLESAKDNLTGEFRDSYTSLIHDVVIPGARQKQISAVATVPAASPVSVAPDHAVVLVYVNQSIIMGAEPPTSTASSVRVTLDQVDGRWLTSEFDPV</sequence>
<accession>A0A1Q9W6U1</accession>
<protein>
    <recommendedName>
        <fullName evidence="5">Outer membrane protein</fullName>
    </recommendedName>
</protein>
<dbReference type="PANTHER" id="PTHR37042">
    <property type="entry name" value="OUTER MEMBRANE PROTEIN RV1973"/>
    <property type="match status" value="1"/>
</dbReference>
<dbReference type="GO" id="GO:0016020">
    <property type="term" value="C:membrane"/>
    <property type="evidence" value="ECO:0007669"/>
    <property type="project" value="UniProtKB-SubCell"/>
</dbReference>
<evidence type="ECO:0000313" key="3">
    <source>
        <dbReference type="EMBL" id="OHU06928.1"/>
    </source>
</evidence>
<name>A0A1S1KJJ7_9MYCO</name>
<keyword evidence="4" id="KW-1185">Reference proteome</keyword>
<dbReference type="STRING" id="1908205.BKG60_21630"/>
<dbReference type="OrthoDB" id="3536396at2"/>
<evidence type="ECO:0008006" key="5">
    <source>
        <dbReference type="Google" id="ProtNLM"/>
    </source>
</evidence>